<keyword evidence="6" id="KW-1185">Reference proteome</keyword>
<organism evidence="5 6">
    <name type="scientific">Agromyces mariniharenae</name>
    <dbReference type="NCBI Taxonomy" id="2604423"/>
    <lineage>
        <taxon>Bacteria</taxon>
        <taxon>Bacillati</taxon>
        <taxon>Actinomycetota</taxon>
        <taxon>Actinomycetes</taxon>
        <taxon>Micrococcales</taxon>
        <taxon>Microbacteriaceae</taxon>
        <taxon>Agromyces</taxon>
    </lineage>
</organism>
<evidence type="ECO:0000256" key="1">
    <source>
        <dbReference type="ARBA" id="ARBA00001974"/>
    </source>
</evidence>
<keyword evidence="5" id="KW-0560">Oxidoreductase</keyword>
<dbReference type="SUPFAM" id="SSF51905">
    <property type="entry name" value="FAD/NAD(P)-binding domain"/>
    <property type="match status" value="1"/>
</dbReference>
<proteinExistence type="predicted"/>
<dbReference type="EMBL" id="VSSB01000001">
    <property type="protein sequence ID" value="TYL53510.1"/>
    <property type="molecule type" value="Genomic_DNA"/>
</dbReference>
<comment type="cofactor">
    <cofactor evidence="1">
        <name>FAD</name>
        <dbReference type="ChEBI" id="CHEBI:57692"/>
    </cofactor>
</comment>
<sequence length="511" mass="55270">MAGGEELRTDVLVVGAGPSGLMLAVCLAKQGVDAIIVDGKDGPTRESRALAVQARSMELYEQLGLVDRVLAERSPAVTVVPGAGRRAFGRVELRGIGKGTTRYTELTVFEQSRNERLLVDALRDLGREVRWGHALAGLEVHDGDEGGAASVTATLDGPDGPVTVRARYCVGADGSHSRVREALGIPFEGITNVHTFYVADAAGVTGLVEGAVNIRVTAEHFLLAFPMGPGRMRLLGVVHDRDLDASGELREANVLALVHREFGVDYAESSWFATYRLHHRLAARFRQGPCFLAGDAAHIHSPVGAQGMNTGLQEAHDLACAFADVLVRGMPDARLDRYEAERRPVGRTLVATTDRAFAVVTSDGRIARFVRGRIVPLIGPIVVRVVPRIAGGSRVFGYLSQTRIHYRMSWRHPTRDRIVGRRLPWTGGEPDNFAVLRSFTWQVHVYGAYEPEVRAIAASLGLEAHAFPPDPYRRLDPSLVYLVRPDGFVAAAASARAVPGGPPAFREQLAG</sequence>
<feature type="domain" description="FAD-binding" evidence="4">
    <location>
        <begin position="8"/>
        <end position="351"/>
    </location>
</feature>
<dbReference type="GO" id="GO:0071949">
    <property type="term" value="F:FAD binding"/>
    <property type="evidence" value="ECO:0007669"/>
    <property type="project" value="InterPro"/>
</dbReference>
<dbReference type="Gene3D" id="3.30.70.2450">
    <property type="match status" value="1"/>
</dbReference>
<accession>A0A5S4VA76</accession>
<dbReference type="PRINTS" id="PR00420">
    <property type="entry name" value="RNGMNOXGNASE"/>
</dbReference>
<dbReference type="GO" id="GO:0016709">
    <property type="term" value="F:oxidoreductase activity, acting on paired donors, with incorporation or reduction of molecular oxygen, NAD(P)H as one donor, and incorporation of one atom of oxygen"/>
    <property type="evidence" value="ECO:0007669"/>
    <property type="project" value="UniProtKB-ARBA"/>
</dbReference>
<dbReference type="RefSeq" id="WP_148732979.1">
    <property type="nucleotide sequence ID" value="NZ_VSSB01000001.1"/>
</dbReference>
<evidence type="ECO:0000259" key="4">
    <source>
        <dbReference type="Pfam" id="PF01494"/>
    </source>
</evidence>
<dbReference type="InterPro" id="IPR002938">
    <property type="entry name" value="FAD-bd"/>
</dbReference>
<dbReference type="Gene3D" id="3.50.50.60">
    <property type="entry name" value="FAD/NAD(P)-binding domain"/>
    <property type="match status" value="1"/>
</dbReference>
<evidence type="ECO:0000313" key="6">
    <source>
        <dbReference type="Proteomes" id="UP000325243"/>
    </source>
</evidence>
<dbReference type="PANTHER" id="PTHR43004:SF19">
    <property type="entry name" value="BINDING MONOOXYGENASE, PUTATIVE (JCVI)-RELATED"/>
    <property type="match status" value="1"/>
</dbReference>
<protein>
    <submittedName>
        <fullName evidence="5">Monooxygenase</fullName>
    </submittedName>
</protein>
<keyword evidence="5" id="KW-0503">Monooxygenase</keyword>
<dbReference type="AlphaFoldDB" id="A0A5S4VA76"/>
<keyword evidence="2" id="KW-0285">Flavoprotein</keyword>
<dbReference type="PANTHER" id="PTHR43004">
    <property type="entry name" value="TRK SYSTEM POTASSIUM UPTAKE PROTEIN"/>
    <property type="match status" value="1"/>
</dbReference>
<evidence type="ECO:0000256" key="3">
    <source>
        <dbReference type="ARBA" id="ARBA00022827"/>
    </source>
</evidence>
<evidence type="ECO:0000256" key="2">
    <source>
        <dbReference type="ARBA" id="ARBA00022630"/>
    </source>
</evidence>
<comment type="caution">
    <text evidence="5">The sequence shown here is derived from an EMBL/GenBank/DDBJ whole genome shotgun (WGS) entry which is preliminary data.</text>
</comment>
<name>A0A5S4VA76_9MICO</name>
<evidence type="ECO:0000313" key="5">
    <source>
        <dbReference type="EMBL" id="TYL53510.1"/>
    </source>
</evidence>
<reference evidence="5 6" key="1">
    <citation type="submission" date="2019-08" db="EMBL/GenBank/DDBJ databases">
        <authorList>
            <person name="Hu J."/>
        </authorList>
    </citation>
    <scope>NUCLEOTIDE SEQUENCE [LARGE SCALE GENOMIC DNA]</scope>
    <source>
        <strain evidence="5 6">NEAU-184</strain>
    </source>
</reference>
<dbReference type="Pfam" id="PF01494">
    <property type="entry name" value="FAD_binding_3"/>
    <property type="match status" value="1"/>
</dbReference>
<dbReference type="Proteomes" id="UP000325243">
    <property type="component" value="Unassembled WGS sequence"/>
</dbReference>
<dbReference type="InterPro" id="IPR036188">
    <property type="entry name" value="FAD/NAD-bd_sf"/>
</dbReference>
<gene>
    <name evidence="5" type="ORF">FYC51_07515</name>
</gene>
<dbReference type="InterPro" id="IPR050641">
    <property type="entry name" value="RIFMO-like"/>
</dbReference>
<keyword evidence="3" id="KW-0274">FAD</keyword>